<evidence type="ECO:0000313" key="3">
    <source>
        <dbReference type="EMBL" id="EHR52823.1"/>
    </source>
</evidence>
<keyword evidence="2" id="KW-0812">Transmembrane</keyword>
<organism evidence="3 4">
    <name type="scientific">Saccharomonospora marina XMU15</name>
    <dbReference type="NCBI Taxonomy" id="882083"/>
    <lineage>
        <taxon>Bacteria</taxon>
        <taxon>Bacillati</taxon>
        <taxon>Actinomycetota</taxon>
        <taxon>Actinomycetes</taxon>
        <taxon>Pseudonocardiales</taxon>
        <taxon>Pseudonocardiaceae</taxon>
        <taxon>Saccharomonospora</taxon>
    </lineage>
</organism>
<proteinExistence type="predicted"/>
<protein>
    <submittedName>
        <fullName evidence="3">Uncharacterized protein</fullName>
    </submittedName>
</protein>
<reference evidence="3 4" key="1">
    <citation type="journal article" date="2012" name="Stand. Genomic Sci.">
        <title>Genome sequence of the ocean sediment bacterium Saccharomonospora marina type strain (XMU15(T)).</title>
        <authorList>
            <person name="Klenk H.P."/>
            <person name="Lu M."/>
            <person name="Lucas S."/>
            <person name="Lapidus A."/>
            <person name="Copeland A."/>
            <person name="Pitluck S."/>
            <person name="Goodwin L.A."/>
            <person name="Han C."/>
            <person name="Tapia R."/>
            <person name="Brambilla E.M."/>
            <person name="Potter G."/>
            <person name="Land M."/>
            <person name="Ivanova N."/>
            <person name="Rohde M."/>
            <person name="Goker M."/>
            <person name="Detter J.C."/>
            <person name="Li W.J."/>
            <person name="Kyrpides N.C."/>
            <person name="Woyke T."/>
        </authorList>
    </citation>
    <scope>NUCLEOTIDE SEQUENCE [LARGE SCALE GENOMIC DNA]</scope>
    <source>
        <strain evidence="3 4">XMU15</strain>
    </source>
</reference>
<gene>
    <name evidence="3" type="ORF">SacmaDRAFT_4648</name>
</gene>
<dbReference type="OrthoDB" id="9936073at2"/>
<evidence type="ECO:0000313" key="4">
    <source>
        <dbReference type="Proteomes" id="UP000004926"/>
    </source>
</evidence>
<dbReference type="HOGENOM" id="CLU_986562_0_0_11"/>
<sequence>MGARRRDRRGSTERRRTTAGGADSLEATGDVAETESIDRFLRALAPYAVASIPFVITIWALIRISGGNPNVIFLILRESSVPAILFSVLNMVMPIVLALLYIFVLRRLHRASRTSVAYRYRLYLPVSAFFVSLTFFPIIYSIPVLVVTLSVIVFKEEVLDAALRTLGNGMLVLGFMLIAVRGFSDPMVWFPRELVETDGGDSRVSAYVLESTDHDLTVLHADDFRPEIIRQDDVVRRTLCADREEQSSWAVKVYHMHFQDLFRELVGGKVDPRPLLPECSSI</sequence>
<feature type="transmembrane region" description="Helical" evidence="2">
    <location>
        <begin position="84"/>
        <end position="105"/>
    </location>
</feature>
<feature type="transmembrane region" description="Helical" evidence="2">
    <location>
        <begin position="166"/>
        <end position="184"/>
    </location>
</feature>
<dbReference type="EMBL" id="CM001439">
    <property type="protein sequence ID" value="EHR52823.1"/>
    <property type="molecule type" value="Genomic_DNA"/>
</dbReference>
<keyword evidence="2" id="KW-1133">Transmembrane helix</keyword>
<evidence type="ECO:0000256" key="1">
    <source>
        <dbReference type="SAM" id="MobiDB-lite"/>
    </source>
</evidence>
<name>H5WWZ5_9PSEU</name>
<dbReference type="AlphaFoldDB" id="H5WWZ5"/>
<feature type="transmembrane region" description="Helical" evidence="2">
    <location>
        <begin position="126"/>
        <end position="154"/>
    </location>
</feature>
<feature type="region of interest" description="Disordered" evidence="1">
    <location>
        <begin position="1"/>
        <end position="25"/>
    </location>
</feature>
<accession>H5WWZ5</accession>
<dbReference type="Proteomes" id="UP000004926">
    <property type="component" value="Chromosome"/>
</dbReference>
<evidence type="ECO:0000256" key="2">
    <source>
        <dbReference type="SAM" id="Phobius"/>
    </source>
</evidence>
<feature type="transmembrane region" description="Helical" evidence="2">
    <location>
        <begin position="44"/>
        <end position="64"/>
    </location>
</feature>
<dbReference type="RefSeq" id="WP_009156201.1">
    <property type="nucleotide sequence ID" value="NZ_CM001439.1"/>
</dbReference>
<keyword evidence="2" id="KW-0472">Membrane</keyword>
<keyword evidence="4" id="KW-1185">Reference proteome</keyword>